<dbReference type="Proteomes" id="UP000281261">
    <property type="component" value="Unassembled WGS sequence"/>
</dbReference>
<dbReference type="EMBL" id="QMNG01000080">
    <property type="protein sequence ID" value="RLC36152.1"/>
    <property type="molecule type" value="Genomic_DNA"/>
</dbReference>
<organism evidence="1 2">
    <name type="scientific">candidate division Kazan bacterium</name>
    <dbReference type="NCBI Taxonomy" id="2202143"/>
    <lineage>
        <taxon>Bacteria</taxon>
        <taxon>Bacteria division Kazan-3B-28</taxon>
    </lineage>
</organism>
<reference evidence="1 2" key="1">
    <citation type="submission" date="2018-06" db="EMBL/GenBank/DDBJ databases">
        <title>Extensive metabolic versatility and redundancy in microbially diverse, dynamic hydrothermal sediments.</title>
        <authorList>
            <person name="Dombrowski N."/>
            <person name="Teske A."/>
            <person name="Baker B.J."/>
        </authorList>
    </citation>
    <scope>NUCLEOTIDE SEQUENCE [LARGE SCALE GENOMIC DNA]</scope>
    <source>
        <strain evidence="1">B79_G16</strain>
    </source>
</reference>
<comment type="caution">
    <text evidence="1">The sequence shown here is derived from an EMBL/GenBank/DDBJ whole genome shotgun (WGS) entry which is preliminary data.</text>
</comment>
<sequence length="79" mass="8596">MTIKADTSPLAAALFAVAGGSFRMRKDKDGFVPAWSAGRRVLDDDGNVIGSAHRIYSDGYAVETAPYWGYVPDSQIEWV</sequence>
<protein>
    <submittedName>
        <fullName evidence="1">Uncharacterized protein</fullName>
    </submittedName>
</protein>
<evidence type="ECO:0000313" key="2">
    <source>
        <dbReference type="Proteomes" id="UP000281261"/>
    </source>
</evidence>
<dbReference type="AlphaFoldDB" id="A0A420ZBE5"/>
<name>A0A420ZBE5_UNCK3</name>
<accession>A0A420ZBE5</accession>
<evidence type="ECO:0000313" key="1">
    <source>
        <dbReference type="EMBL" id="RLC36152.1"/>
    </source>
</evidence>
<gene>
    <name evidence="1" type="ORF">DRH29_05155</name>
</gene>
<proteinExistence type="predicted"/>